<dbReference type="Gene3D" id="1.20.1250.20">
    <property type="entry name" value="MFS general substrate transporter like domains"/>
    <property type="match status" value="2"/>
</dbReference>
<feature type="transmembrane region" description="Helical" evidence="5">
    <location>
        <begin position="214"/>
        <end position="233"/>
    </location>
</feature>
<reference evidence="7 8" key="1">
    <citation type="submission" date="2016-10" db="EMBL/GenBank/DDBJ databases">
        <authorList>
            <person name="de Groot N.N."/>
        </authorList>
    </citation>
    <scope>NUCLEOTIDE SEQUENCE [LARGE SCALE GENOMIC DNA]</scope>
    <source>
        <strain evidence="7 8">DSM 21741</strain>
    </source>
</reference>
<dbReference type="InterPro" id="IPR036259">
    <property type="entry name" value="MFS_trans_sf"/>
</dbReference>
<protein>
    <submittedName>
        <fullName evidence="7">Fucose permease</fullName>
    </submittedName>
</protein>
<evidence type="ECO:0000256" key="1">
    <source>
        <dbReference type="ARBA" id="ARBA00004651"/>
    </source>
</evidence>
<name>A0A1H1TVZ1_9ACTN</name>
<dbReference type="GO" id="GO:0005886">
    <property type="term" value="C:plasma membrane"/>
    <property type="evidence" value="ECO:0007669"/>
    <property type="project" value="UniProtKB-SubCell"/>
</dbReference>
<keyword evidence="8" id="KW-1185">Reference proteome</keyword>
<dbReference type="GO" id="GO:0022857">
    <property type="term" value="F:transmembrane transporter activity"/>
    <property type="evidence" value="ECO:0007669"/>
    <property type="project" value="InterPro"/>
</dbReference>
<sequence length="412" mass="40979">MTNPRPAPRARRARAATGALFLTNGALFANLVPRYPEIKAELALSNAQFGLAVAGFPIGGMVAGLAAGALIRRLGSDRLAVGATVVAALGQLAAGVAPVGILLAAGLLLAGAMDALADVAQNSQGLRVQRRYGRSILNSLHAIWSVGAVVGGALGALAAEAALPRGLHLGASALVFGTVAALAFRWLLHDDEPVEPAPPPVAPAPGRRPTSGRLRLYGVLAALVLVGGAGGVIEDSGSSWSAIYLTDALGTSAFVAGTGFIALQGMQCLGRFLGDPLVDRFGQRAVARTGGLVALVGMGAALLVPTVPGTVVGFGLAGLGIATLIPAAMHGADALPGLAPGTGLTVVSWLLRLGFLLSPPVVGAVADAASLRVGLLVVPLAGLVVVAAAGVLSGRSHRTSVPVPEPATVTTR</sequence>
<evidence type="ECO:0000313" key="7">
    <source>
        <dbReference type="EMBL" id="SDS64370.1"/>
    </source>
</evidence>
<evidence type="ECO:0000256" key="4">
    <source>
        <dbReference type="ARBA" id="ARBA00023136"/>
    </source>
</evidence>
<dbReference type="PROSITE" id="PS50850">
    <property type="entry name" value="MFS"/>
    <property type="match status" value="1"/>
</dbReference>
<proteinExistence type="predicted"/>
<evidence type="ECO:0000256" key="5">
    <source>
        <dbReference type="SAM" id="Phobius"/>
    </source>
</evidence>
<evidence type="ECO:0000259" key="6">
    <source>
        <dbReference type="PROSITE" id="PS50850"/>
    </source>
</evidence>
<feature type="domain" description="Major facilitator superfamily (MFS) profile" evidence="6">
    <location>
        <begin position="215"/>
        <end position="412"/>
    </location>
</feature>
<feature type="transmembrane region" description="Helical" evidence="5">
    <location>
        <begin position="369"/>
        <end position="392"/>
    </location>
</feature>
<keyword evidence="4 5" id="KW-0472">Membrane</keyword>
<feature type="transmembrane region" description="Helical" evidence="5">
    <location>
        <begin position="285"/>
        <end position="304"/>
    </location>
</feature>
<dbReference type="SUPFAM" id="SSF103473">
    <property type="entry name" value="MFS general substrate transporter"/>
    <property type="match status" value="1"/>
</dbReference>
<feature type="transmembrane region" description="Helical" evidence="5">
    <location>
        <begin position="169"/>
        <end position="188"/>
    </location>
</feature>
<dbReference type="STRING" id="546871.SAMN04488543_2110"/>
<dbReference type="Pfam" id="PF07690">
    <property type="entry name" value="MFS_1"/>
    <property type="match status" value="1"/>
</dbReference>
<dbReference type="PANTHER" id="PTHR23514">
    <property type="entry name" value="BYPASS OF STOP CODON PROTEIN 6"/>
    <property type="match status" value="1"/>
</dbReference>
<keyword evidence="2 5" id="KW-0812">Transmembrane</keyword>
<comment type="subcellular location">
    <subcellularLocation>
        <location evidence="1">Cell membrane</location>
        <topology evidence="1">Multi-pass membrane protein</topology>
    </subcellularLocation>
</comment>
<evidence type="ECO:0000256" key="2">
    <source>
        <dbReference type="ARBA" id="ARBA00022692"/>
    </source>
</evidence>
<feature type="transmembrane region" description="Helical" evidence="5">
    <location>
        <begin position="141"/>
        <end position="163"/>
    </location>
</feature>
<keyword evidence="3 5" id="KW-1133">Transmembrane helix</keyword>
<dbReference type="InterPro" id="IPR011701">
    <property type="entry name" value="MFS"/>
</dbReference>
<evidence type="ECO:0000256" key="3">
    <source>
        <dbReference type="ARBA" id="ARBA00022989"/>
    </source>
</evidence>
<evidence type="ECO:0000313" key="8">
    <source>
        <dbReference type="Proteomes" id="UP000199092"/>
    </source>
</evidence>
<dbReference type="InterPro" id="IPR051788">
    <property type="entry name" value="MFS_Transporter"/>
</dbReference>
<feature type="transmembrane region" description="Helical" evidence="5">
    <location>
        <begin position="52"/>
        <end position="71"/>
    </location>
</feature>
<organism evidence="7 8">
    <name type="scientific">Friedmanniella luteola</name>
    <dbReference type="NCBI Taxonomy" id="546871"/>
    <lineage>
        <taxon>Bacteria</taxon>
        <taxon>Bacillati</taxon>
        <taxon>Actinomycetota</taxon>
        <taxon>Actinomycetes</taxon>
        <taxon>Propionibacteriales</taxon>
        <taxon>Nocardioidaceae</taxon>
        <taxon>Friedmanniella</taxon>
    </lineage>
</organism>
<dbReference type="RefSeq" id="WP_197677269.1">
    <property type="nucleotide sequence ID" value="NZ_LT629749.1"/>
</dbReference>
<dbReference type="AlphaFoldDB" id="A0A1H1TVZ1"/>
<feature type="transmembrane region" description="Helical" evidence="5">
    <location>
        <begin position="310"/>
        <end position="328"/>
    </location>
</feature>
<dbReference type="EMBL" id="LT629749">
    <property type="protein sequence ID" value="SDS64370.1"/>
    <property type="molecule type" value="Genomic_DNA"/>
</dbReference>
<feature type="transmembrane region" description="Helical" evidence="5">
    <location>
        <begin position="335"/>
        <end position="357"/>
    </location>
</feature>
<dbReference type="Proteomes" id="UP000199092">
    <property type="component" value="Chromosome I"/>
</dbReference>
<dbReference type="PANTHER" id="PTHR23514:SF13">
    <property type="entry name" value="INNER MEMBRANE PROTEIN YBJJ"/>
    <property type="match status" value="1"/>
</dbReference>
<dbReference type="InterPro" id="IPR020846">
    <property type="entry name" value="MFS_dom"/>
</dbReference>
<gene>
    <name evidence="7" type="ORF">SAMN04488543_2110</name>
</gene>
<accession>A0A1H1TVZ1</accession>
<dbReference type="CDD" id="cd17393">
    <property type="entry name" value="MFS_MosC_like"/>
    <property type="match status" value="1"/>
</dbReference>